<sequence>MESQSKNKVGNGFDGTTGTHNKQVVGMPRTLSNCDLILRAVALLLTVASAIVLGVDKQTKVVPIQIIPTLPAINVAAQAKWHYLSAFVYSMVSNIIASSYAAISTTLMMLGSRNGKATVWLAQIIAVFDILMVGMLFSANGAALAIGLMGYKGNSHVRWNKVCNVFDKFCDQVAVSIVLSLLASLAFTALIALTVLTFHKRFAC</sequence>
<comment type="similarity">
    <text evidence="2 8">Belongs to the Casparian strip membrane proteins (CASP) family.</text>
</comment>
<comment type="subunit">
    <text evidence="3 8">Homodimer and heterodimers.</text>
</comment>
<dbReference type="EMBL" id="VEPZ02001733">
    <property type="protein sequence ID" value="KAE8660130.1"/>
    <property type="molecule type" value="Genomic_DNA"/>
</dbReference>
<dbReference type="NCBIfam" id="TIGR01569">
    <property type="entry name" value="A_tha_TIGR01569"/>
    <property type="match status" value="1"/>
</dbReference>
<accession>A0A6A2WXE1</accession>
<dbReference type="Proteomes" id="UP000436088">
    <property type="component" value="Unassembled WGS sequence"/>
</dbReference>
<dbReference type="InterPro" id="IPR006459">
    <property type="entry name" value="CASP/CASPL"/>
</dbReference>
<dbReference type="AlphaFoldDB" id="A0A6A2WXE1"/>
<dbReference type="GO" id="GO:0005886">
    <property type="term" value="C:plasma membrane"/>
    <property type="evidence" value="ECO:0007669"/>
    <property type="project" value="UniProtKB-SubCell"/>
</dbReference>
<reference evidence="10" key="1">
    <citation type="submission" date="2019-09" db="EMBL/GenBank/DDBJ databases">
        <title>Draft genome information of white flower Hibiscus syriacus.</title>
        <authorList>
            <person name="Kim Y.-M."/>
        </authorList>
    </citation>
    <scope>NUCLEOTIDE SEQUENCE [LARGE SCALE GENOMIC DNA]</scope>
    <source>
        <strain evidence="10">YM2019G1</strain>
    </source>
</reference>
<feature type="domain" description="Casparian strip membrane protein" evidence="9">
    <location>
        <begin position="30"/>
        <end position="185"/>
    </location>
</feature>
<evidence type="ECO:0000259" key="9">
    <source>
        <dbReference type="Pfam" id="PF04535"/>
    </source>
</evidence>
<evidence type="ECO:0000313" key="10">
    <source>
        <dbReference type="EMBL" id="KAE8660130.1"/>
    </source>
</evidence>
<keyword evidence="6 8" id="KW-1133">Transmembrane helix</keyword>
<evidence type="ECO:0000256" key="7">
    <source>
        <dbReference type="ARBA" id="ARBA00023136"/>
    </source>
</evidence>
<dbReference type="Pfam" id="PF04535">
    <property type="entry name" value="CASP_dom"/>
    <property type="match status" value="1"/>
</dbReference>
<feature type="transmembrane region" description="Helical" evidence="8">
    <location>
        <begin position="36"/>
        <end position="55"/>
    </location>
</feature>
<evidence type="ECO:0000256" key="4">
    <source>
        <dbReference type="ARBA" id="ARBA00022475"/>
    </source>
</evidence>
<feature type="transmembrane region" description="Helical" evidence="8">
    <location>
        <begin position="174"/>
        <end position="198"/>
    </location>
</feature>
<feature type="transmembrane region" description="Helical" evidence="8">
    <location>
        <begin position="124"/>
        <end position="151"/>
    </location>
</feature>
<dbReference type="OrthoDB" id="1898688at2759"/>
<evidence type="ECO:0000256" key="5">
    <source>
        <dbReference type="ARBA" id="ARBA00022692"/>
    </source>
</evidence>
<name>A0A6A2WXE1_HIBSY</name>
<evidence type="ECO:0000313" key="11">
    <source>
        <dbReference type="Proteomes" id="UP000436088"/>
    </source>
</evidence>
<gene>
    <name evidence="10" type="ORF">F3Y22_tig00116958pilonHSYRG00129</name>
</gene>
<evidence type="ECO:0000256" key="2">
    <source>
        <dbReference type="ARBA" id="ARBA00007651"/>
    </source>
</evidence>
<proteinExistence type="inferred from homology"/>
<evidence type="ECO:0000256" key="6">
    <source>
        <dbReference type="ARBA" id="ARBA00022989"/>
    </source>
</evidence>
<dbReference type="PANTHER" id="PTHR36488:SF8">
    <property type="entry name" value="CASP-LIKE PROTEIN 1U1"/>
    <property type="match status" value="1"/>
</dbReference>
<keyword evidence="5 8" id="KW-0812">Transmembrane</keyword>
<organism evidence="10 11">
    <name type="scientific">Hibiscus syriacus</name>
    <name type="common">Rose of Sharon</name>
    <dbReference type="NCBI Taxonomy" id="106335"/>
    <lineage>
        <taxon>Eukaryota</taxon>
        <taxon>Viridiplantae</taxon>
        <taxon>Streptophyta</taxon>
        <taxon>Embryophyta</taxon>
        <taxon>Tracheophyta</taxon>
        <taxon>Spermatophyta</taxon>
        <taxon>Magnoliopsida</taxon>
        <taxon>eudicotyledons</taxon>
        <taxon>Gunneridae</taxon>
        <taxon>Pentapetalae</taxon>
        <taxon>rosids</taxon>
        <taxon>malvids</taxon>
        <taxon>Malvales</taxon>
        <taxon>Malvaceae</taxon>
        <taxon>Malvoideae</taxon>
        <taxon>Hibiscus</taxon>
    </lineage>
</organism>
<dbReference type="InterPro" id="IPR044173">
    <property type="entry name" value="CASPL"/>
</dbReference>
<protein>
    <recommendedName>
        <fullName evidence="8">CASP-like protein</fullName>
    </recommendedName>
</protein>
<keyword evidence="11" id="KW-1185">Reference proteome</keyword>
<feature type="transmembrane region" description="Helical" evidence="8">
    <location>
        <begin position="81"/>
        <end position="103"/>
    </location>
</feature>
<keyword evidence="7 8" id="KW-0472">Membrane</keyword>
<evidence type="ECO:0000256" key="8">
    <source>
        <dbReference type="RuleBase" id="RU361233"/>
    </source>
</evidence>
<evidence type="ECO:0000256" key="3">
    <source>
        <dbReference type="ARBA" id="ARBA00011489"/>
    </source>
</evidence>
<dbReference type="PANTHER" id="PTHR36488">
    <property type="entry name" value="CASP-LIKE PROTEIN 1U1"/>
    <property type="match status" value="1"/>
</dbReference>
<comment type="subcellular location">
    <subcellularLocation>
        <location evidence="1 8">Cell membrane</location>
        <topology evidence="1 8">Multi-pass membrane protein</topology>
    </subcellularLocation>
</comment>
<keyword evidence="4 8" id="KW-1003">Cell membrane</keyword>
<evidence type="ECO:0000256" key="1">
    <source>
        <dbReference type="ARBA" id="ARBA00004651"/>
    </source>
</evidence>
<dbReference type="InterPro" id="IPR006702">
    <property type="entry name" value="CASP_dom"/>
</dbReference>
<comment type="caution">
    <text evidence="10">The sequence shown here is derived from an EMBL/GenBank/DDBJ whole genome shotgun (WGS) entry which is preliminary data.</text>
</comment>